<evidence type="ECO:0000256" key="1">
    <source>
        <dbReference type="SAM" id="MobiDB-lite"/>
    </source>
</evidence>
<feature type="region of interest" description="Disordered" evidence="1">
    <location>
        <begin position="290"/>
        <end position="315"/>
    </location>
</feature>
<reference evidence="2 3" key="4">
    <citation type="journal article" date="2009" name="Appl. Environ. Microbiol.">
        <title>Comparative genome-wide transcriptional profiling of Azorhizobium caulinodans ORS571 grown under free-living and symbiotic conditions.</title>
        <authorList>
            <person name="Tsukada S."/>
            <person name="Aono T."/>
            <person name="Akiba N."/>
            <person name="Lee KB."/>
            <person name="Liu CT."/>
            <person name="Toyazaki H."/>
            <person name="Oyaizu H."/>
        </authorList>
    </citation>
    <scope>NUCLEOTIDE SEQUENCE [LARGE SCALE GENOMIC DNA]</scope>
    <source>
        <strain evidence="3">ATCC 43989 / DSM 5975 / JCM 20966 / LMG 6465 / NBRC 14845 / NCIMB 13405 / ORS 571</strain>
    </source>
</reference>
<gene>
    <name evidence="2" type="ordered locus">AZC_0250</name>
</gene>
<sequence length="315" mass="35439">MAARHPPADVRIGVSGWTYAPWRGAFYPEGLGAKRELAYAAQVFRSLEVNGTFYGLQKPEVFARWAAETPDDFLFAVKGPRFITHMKRLKAVEAPLANFFASGVLKLGRKLGPVLWQLPASFPFNEARLDAFLSLLPRNMATASELARRHDARLEGRAAVGAETDGPLRHALEIRHDSYRTPAFTDLLRHHGVALVCADTVEWPLLMDATADFIYVRLHGSQELYRSAYPPEELDRWAARVRHWREGQAMTDGAFIDARSVPKRPRDVFVYFDNTDKLHAPDDARALMTRLGQTPGHPDVPVRRRRKIGAAEAHP</sequence>
<dbReference type="Gene3D" id="3.20.20.410">
    <property type="entry name" value="Protein of unknown function UPF0759"/>
    <property type="match status" value="1"/>
</dbReference>
<dbReference type="KEGG" id="azc:AZC_0250"/>
<dbReference type="PANTHER" id="PTHR30348:SF4">
    <property type="entry name" value="DUF72 DOMAIN-CONTAINING PROTEIN"/>
    <property type="match status" value="1"/>
</dbReference>
<reference evidence="2 3" key="6">
    <citation type="journal article" date="2011" name="Appl. Environ. Microbiol.">
        <title>Involvement of the azorhizobial chromosome partition gene (parA) in the onset of bacteroid differentiation during Sesbania rostrata stem nodule development.</title>
        <authorList>
            <person name="Liu CT."/>
            <person name="Lee KB."/>
            <person name="Wang YS."/>
            <person name="Peng MH."/>
            <person name="Lee KT."/>
            <person name="Suzuki S."/>
            <person name="Suzuki T."/>
            <person name="Oyaizu H."/>
        </authorList>
    </citation>
    <scope>NUCLEOTIDE SEQUENCE [LARGE SCALE GENOMIC DNA]</scope>
    <source>
        <strain evidence="3">ATCC 43989 / DSM 5975 / JCM 20966 / LMG 6465 / NBRC 14845 / NCIMB 13405 / ORS 571</strain>
    </source>
</reference>
<dbReference type="RefSeq" id="WP_012168781.1">
    <property type="nucleotide sequence ID" value="NC_009937.1"/>
</dbReference>
<dbReference type="InterPro" id="IPR002763">
    <property type="entry name" value="DUF72"/>
</dbReference>
<dbReference type="EMBL" id="AP009384">
    <property type="protein sequence ID" value="BAF86248.1"/>
    <property type="molecule type" value="Genomic_DNA"/>
</dbReference>
<keyword evidence="3" id="KW-1185">Reference proteome</keyword>
<dbReference type="InterPro" id="IPR036520">
    <property type="entry name" value="UPF0759_sf"/>
</dbReference>
<evidence type="ECO:0008006" key="4">
    <source>
        <dbReference type="Google" id="ProtNLM"/>
    </source>
</evidence>
<name>A8IJ49_AZOC5</name>
<organism evidence="2 3">
    <name type="scientific">Azorhizobium caulinodans (strain ATCC 43989 / DSM 5975 / JCM 20966 / LMG 6465 / NBRC 14845 / NCIMB 13405 / ORS 571)</name>
    <dbReference type="NCBI Taxonomy" id="438753"/>
    <lineage>
        <taxon>Bacteria</taxon>
        <taxon>Pseudomonadati</taxon>
        <taxon>Pseudomonadota</taxon>
        <taxon>Alphaproteobacteria</taxon>
        <taxon>Hyphomicrobiales</taxon>
        <taxon>Xanthobacteraceae</taxon>
        <taxon>Azorhizobium</taxon>
    </lineage>
</organism>
<dbReference type="AlphaFoldDB" id="A8IJ49"/>
<dbReference type="SUPFAM" id="SSF117396">
    <property type="entry name" value="TM1631-like"/>
    <property type="match status" value="1"/>
</dbReference>
<dbReference type="Pfam" id="PF01904">
    <property type="entry name" value="DUF72"/>
    <property type="match status" value="1"/>
</dbReference>
<dbReference type="STRING" id="438753.AZC_0250"/>
<reference evidence="2 3" key="3">
    <citation type="journal article" date="2008" name="BMC Genomics">
        <title>The genome of the versatile nitrogen fixer Azorhizobium caulinodans ORS571.</title>
        <authorList>
            <person name="Lee KB."/>
            <person name="Backer P.D."/>
            <person name="Aono T."/>
            <person name="Liu CT."/>
            <person name="Suzuki S."/>
            <person name="Suzuki T."/>
            <person name="Kaneko T."/>
            <person name="Yamada M."/>
            <person name="Tabata S."/>
            <person name="Kupfer D.M."/>
            <person name="Najar F.Z."/>
            <person name="Wiley G.B."/>
            <person name="Roe B."/>
            <person name="Binnewies T.T."/>
            <person name="Ussery D.W."/>
            <person name="D'Haeze W."/>
            <person name="Herder J.D."/>
            <person name="Gevers D."/>
            <person name="Vereecke D."/>
            <person name="Holsters M."/>
            <person name="Oyaizu H."/>
        </authorList>
    </citation>
    <scope>NUCLEOTIDE SEQUENCE [LARGE SCALE GENOMIC DNA]</scope>
    <source>
        <strain evidence="3">ATCC 43989 / DSM 5975 / JCM 20966 / LMG 6465 / NBRC 14845 / NCIMB 13405 / ORS 571</strain>
    </source>
</reference>
<protein>
    <recommendedName>
        <fullName evidence="4">DUF72 domain-containing protein</fullName>
    </recommendedName>
</protein>
<dbReference type="eggNOG" id="COG1801">
    <property type="taxonomic scope" value="Bacteria"/>
</dbReference>
<dbReference type="HOGENOM" id="CLU_046519_1_1_5"/>
<reference evidence="2 3" key="1">
    <citation type="journal article" date="2007" name="Appl. Environ. Microbiol.">
        <title>Rhizobial factors required for stem nodule maturation and maintenance in Sesbania rostrata-Azorhizobium caulinodans ORS571 symbiosis.</title>
        <authorList>
            <person name="Suzuki S."/>
            <person name="Aono T."/>
            <person name="Lee KB."/>
            <person name="Suzuki T."/>
            <person name="Liu CT."/>
            <person name="Miwa H."/>
            <person name="Wakao S."/>
            <person name="Iki T."/>
            <person name="Oyaizu H."/>
        </authorList>
    </citation>
    <scope>NUCLEOTIDE SEQUENCE [LARGE SCALE GENOMIC DNA]</scope>
    <source>
        <strain evidence="3">ATCC 43989 / DSM 5975 / JCM 20966 / LMG 6465 / NBRC 14845 / NCIMB 13405 / ORS 571</strain>
    </source>
</reference>
<reference evidence="2 3" key="5">
    <citation type="journal article" date="2010" name="Appl. Environ. Microbiol.">
        <title>phrR-like gene praR of Azorhizobium caulinodans ORS571 is essential for symbiosis with Sesbania rostrata and is involved in expression of reb genes.</title>
        <authorList>
            <person name="Akiba N."/>
            <person name="Aono T."/>
            <person name="Toyazaki H."/>
            <person name="Sato S."/>
            <person name="Oyaizu H."/>
        </authorList>
    </citation>
    <scope>NUCLEOTIDE SEQUENCE [LARGE SCALE GENOMIC DNA]</scope>
    <source>
        <strain evidence="3">ATCC 43989 / DSM 5975 / JCM 20966 / LMG 6465 / NBRC 14845 / NCIMB 13405 / ORS 571</strain>
    </source>
</reference>
<dbReference type="Proteomes" id="UP000000270">
    <property type="component" value="Chromosome"/>
</dbReference>
<dbReference type="PANTHER" id="PTHR30348">
    <property type="entry name" value="UNCHARACTERIZED PROTEIN YECE"/>
    <property type="match status" value="1"/>
</dbReference>
<evidence type="ECO:0000313" key="3">
    <source>
        <dbReference type="Proteomes" id="UP000000270"/>
    </source>
</evidence>
<accession>A8IJ49</accession>
<proteinExistence type="predicted"/>
<evidence type="ECO:0000313" key="2">
    <source>
        <dbReference type="EMBL" id="BAF86248.1"/>
    </source>
</evidence>
<reference evidence="3" key="2">
    <citation type="submission" date="2007-04" db="EMBL/GenBank/DDBJ databases">
        <title>Complete genome sequence of the nitrogen-fixing bacterium Azorhizobium caulinodans ORS571.</title>
        <authorList>
            <person name="Lee K.B."/>
            <person name="Backer P.D."/>
            <person name="Aono T."/>
            <person name="Liu C.T."/>
            <person name="Suzuki S."/>
            <person name="Suzuki T."/>
            <person name="Kaneko T."/>
            <person name="Yamada M."/>
            <person name="Tabata S."/>
            <person name="Kupfer D.M."/>
            <person name="Najar F.Z."/>
            <person name="Wiley G.B."/>
            <person name="Roe B."/>
            <person name="Binnewies T."/>
            <person name="Ussery D."/>
            <person name="Vereecke D."/>
            <person name="Gevers D."/>
            <person name="Holsters M."/>
            <person name="Oyaizu H."/>
        </authorList>
    </citation>
    <scope>NUCLEOTIDE SEQUENCE [LARGE SCALE GENOMIC DNA]</scope>
    <source>
        <strain evidence="3">ATCC 43989 / DSM 5975 / JCM 20966 / LMG 6465 / NBRC 14845 / NCIMB 13405 / ORS 571</strain>
    </source>
</reference>